<accession>A0A4Y2L9H7</accession>
<dbReference type="EMBL" id="BGPR01088499">
    <property type="protein sequence ID" value="GBM11492.1"/>
    <property type="molecule type" value="Genomic_DNA"/>
</dbReference>
<name>A0A4Y2L9H7_ARAVE</name>
<feature type="non-terminal residue" evidence="2">
    <location>
        <position position="1"/>
    </location>
</feature>
<organism evidence="2 3">
    <name type="scientific">Araneus ventricosus</name>
    <name type="common">Orbweaver spider</name>
    <name type="synonym">Epeira ventricosa</name>
    <dbReference type="NCBI Taxonomy" id="182803"/>
    <lineage>
        <taxon>Eukaryota</taxon>
        <taxon>Metazoa</taxon>
        <taxon>Ecdysozoa</taxon>
        <taxon>Arthropoda</taxon>
        <taxon>Chelicerata</taxon>
        <taxon>Arachnida</taxon>
        <taxon>Araneae</taxon>
        <taxon>Araneomorphae</taxon>
        <taxon>Entelegynae</taxon>
        <taxon>Araneoidea</taxon>
        <taxon>Araneidae</taxon>
        <taxon>Araneus</taxon>
    </lineage>
</organism>
<protein>
    <submittedName>
        <fullName evidence="2">Uncharacterized protein</fullName>
    </submittedName>
</protein>
<proteinExistence type="predicted"/>
<evidence type="ECO:0000313" key="1">
    <source>
        <dbReference type="EMBL" id="GBM11492.1"/>
    </source>
</evidence>
<sequence length="28" mass="3285">KWISSDGVRKSIKFRYSVRQLAAAFIEQ</sequence>
<keyword evidence="3" id="KW-1185">Reference proteome</keyword>
<dbReference type="EMBL" id="BGPR01117836">
    <property type="protein sequence ID" value="GBN11069.1"/>
    <property type="molecule type" value="Genomic_DNA"/>
</dbReference>
<dbReference type="AlphaFoldDB" id="A0A4Y2L9H7"/>
<evidence type="ECO:0000313" key="3">
    <source>
        <dbReference type="Proteomes" id="UP000499080"/>
    </source>
</evidence>
<gene>
    <name evidence="2" type="ORF">AVEN_148275_1</name>
    <name evidence="1" type="ORF">AVEN_215599_1</name>
</gene>
<comment type="caution">
    <text evidence="2">The sequence shown here is derived from an EMBL/GenBank/DDBJ whole genome shotgun (WGS) entry which is preliminary data.</text>
</comment>
<reference evidence="2 3" key="1">
    <citation type="journal article" date="2019" name="Sci. Rep.">
        <title>Orb-weaving spider Araneus ventricosus genome elucidates the spidroin gene catalogue.</title>
        <authorList>
            <person name="Kono N."/>
            <person name="Nakamura H."/>
            <person name="Ohtoshi R."/>
            <person name="Moran D.A.P."/>
            <person name="Shinohara A."/>
            <person name="Yoshida Y."/>
            <person name="Fujiwara M."/>
            <person name="Mori M."/>
            <person name="Tomita M."/>
            <person name="Arakawa K."/>
        </authorList>
    </citation>
    <scope>NUCLEOTIDE SEQUENCE [LARGE SCALE GENOMIC DNA]</scope>
</reference>
<dbReference type="Proteomes" id="UP000499080">
    <property type="component" value="Unassembled WGS sequence"/>
</dbReference>
<evidence type="ECO:0000313" key="2">
    <source>
        <dbReference type="EMBL" id="GBN11069.1"/>
    </source>
</evidence>